<organism evidence="1 2">
    <name type="scientific">Pyropia yezoensis</name>
    <name type="common">Susabi-nori</name>
    <name type="synonym">Porphyra yezoensis</name>
    <dbReference type="NCBI Taxonomy" id="2788"/>
    <lineage>
        <taxon>Eukaryota</taxon>
        <taxon>Rhodophyta</taxon>
        <taxon>Bangiophyceae</taxon>
        <taxon>Bangiales</taxon>
        <taxon>Bangiaceae</taxon>
        <taxon>Pyropia</taxon>
    </lineage>
</organism>
<evidence type="ECO:0000313" key="2">
    <source>
        <dbReference type="Proteomes" id="UP000798662"/>
    </source>
</evidence>
<sequence>MRGVPGAPRGAADAAAATVRPHLWVGLELVVIVILLPRNLRGSHGRRRGGCHYSSSWPHAIRRGSCRERVRGGGTATAAEEATRGNNGTVPPGGGLAAGHGGRWRGGSTPAKGRRRAGWRQHPSHTGAGRGGHGGWRPRHGRGSGDGDGGGGGRRGGGGRDGRGGGGRRGVIVGGCGGRGGRGGAPRWARRPQAPSRPPIIVAHDGERRQGRGGEVHRQCTWEAHQLLHECQLVTCADCALIHCMGPEGGKWGGEVGRGWRKVACGGKKKKRKGEGMRGNRARGGGGEQEEKGWLARPRDRDGGTGGGGNEGGGGGDGGGWWVQ</sequence>
<comment type="caution">
    <text evidence="1">The sequence shown here is derived from an EMBL/GenBank/DDBJ whole genome shotgun (WGS) entry which is preliminary data.</text>
</comment>
<keyword evidence="2" id="KW-1185">Reference proteome</keyword>
<gene>
    <name evidence="1" type="ORF">I4F81_003087</name>
</gene>
<name>A0ACC3BRD3_PYRYE</name>
<reference evidence="1" key="1">
    <citation type="submission" date="2019-11" db="EMBL/GenBank/DDBJ databases">
        <title>Nori genome reveals adaptations in red seaweeds to the harsh intertidal environment.</title>
        <authorList>
            <person name="Wang D."/>
            <person name="Mao Y."/>
        </authorList>
    </citation>
    <scope>NUCLEOTIDE SEQUENCE</scope>
    <source>
        <tissue evidence="1">Gametophyte</tissue>
    </source>
</reference>
<dbReference type="Proteomes" id="UP000798662">
    <property type="component" value="Chromosome 1"/>
</dbReference>
<evidence type="ECO:0000313" key="1">
    <source>
        <dbReference type="EMBL" id="KAK1860498.1"/>
    </source>
</evidence>
<dbReference type="EMBL" id="CM020618">
    <property type="protein sequence ID" value="KAK1860498.1"/>
    <property type="molecule type" value="Genomic_DNA"/>
</dbReference>
<protein>
    <submittedName>
        <fullName evidence="1">Uncharacterized protein</fullName>
    </submittedName>
</protein>
<accession>A0ACC3BRD3</accession>
<proteinExistence type="predicted"/>